<evidence type="ECO:0000256" key="10">
    <source>
        <dbReference type="ARBA" id="ARBA00023235"/>
    </source>
</evidence>
<dbReference type="EC" id="5.6.2.3" evidence="13 14"/>
<evidence type="ECO:0000256" key="9">
    <source>
        <dbReference type="ARBA" id="ARBA00023125"/>
    </source>
</evidence>
<dbReference type="InterPro" id="IPR036185">
    <property type="entry name" value="DNA_heli_DnaB-like_N_sf"/>
</dbReference>
<dbReference type="Pfam" id="PF03796">
    <property type="entry name" value="DnaB_C"/>
    <property type="match status" value="1"/>
</dbReference>
<dbReference type="InterPro" id="IPR007692">
    <property type="entry name" value="DNA_helicase_DnaB"/>
</dbReference>
<dbReference type="Gene3D" id="3.40.50.300">
    <property type="entry name" value="P-loop containing nucleotide triphosphate hydrolases"/>
    <property type="match status" value="1"/>
</dbReference>
<evidence type="ECO:0000256" key="2">
    <source>
        <dbReference type="ARBA" id="ARBA00011643"/>
    </source>
</evidence>
<dbReference type="GO" id="GO:1990077">
    <property type="term" value="C:primosome complex"/>
    <property type="evidence" value="ECO:0007669"/>
    <property type="project" value="UniProtKB-UniRule"/>
</dbReference>
<dbReference type="GO" id="GO:0003677">
    <property type="term" value="F:DNA binding"/>
    <property type="evidence" value="ECO:0007669"/>
    <property type="project" value="UniProtKB-UniRule"/>
</dbReference>
<comment type="similarity">
    <text evidence="1 14">Belongs to the helicase family. DnaB subfamily.</text>
</comment>
<proteinExistence type="inferred from homology"/>
<name>A0A6I4T1B9_9SPHN</name>
<dbReference type="Gene3D" id="1.10.860.10">
    <property type="entry name" value="DNAb Helicase, Chain A"/>
    <property type="match status" value="1"/>
</dbReference>
<comment type="function">
    <text evidence="11 14">The main replicative DNA helicase, it participates in initiation and elongation during chromosome replication. Travels ahead of the DNA replisome, separating dsDNA into templates for DNA synthesis. A processive ATP-dependent 5'-3' DNA helicase it has DNA-dependent ATPase activity.</text>
</comment>
<dbReference type="PANTHER" id="PTHR30153">
    <property type="entry name" value="REPLICATIVE DNA HELICASE DNAB"/>
    <property type="match status" value="1"/>
</dbReference>
<dbReference type="InterPro" id="IPR003593">
    <property type="entry name" value="AAA+_ATPase"/>
</dbReference>
<dbReference type="Proteomes" id="UP000433652">
    <property type="component" value="Unassembled WGS sequence"/>
</dbReference>
<dbReference type="GO" id="GO:0005524">
    <property type="term" value="F:ATP binding"/>
    <property type="evidence" value="ECO:0007669"/>
    <property type="project" value="UniProtKB-UniRule"/>
</dbReference>
<dbReference type="AlphaFoldDB" id="A0A6I4T1B9"/>
<dbReference type="PANTHER" id="PTHR30153:SF2">
    <property type="entry name" value="REPLICATIVE DNA HELICASE"/>
    <property type="match status" value="1"/>
</dbReference>
<evidence type="ECO:0000259" key="15">
    <source>
        <dbReference type="PROSITE" id="PS51199"/>
    </source>
</evidence>
<keyword evidence="9 14" id="KW-0238">DNA-binding</keyword>
<evidence type="ECO:0000256" key="6">
    <source>
        <dbReference type="ARBA" id="ARBA00022801"/>
    </source>
</evidence>
<dbReference type="InterPro" id="IPR007693">
    <property type="entry name" value="DNA_helicase_DnaB-like_N"/>
</dbReference>
<evidence type="ECO:0000313" key="16">
    <source>
        <dbReference type="EMBL" id="MXO61057.1"/>
    </source>
</evidence>
<dbReference type="OrthoDB" id="9773982at2"/>
<evidence type="ECO:0000313" key="17">
    <source>
        <dbReference type="Proteomes" id="UP000433652"/>
    </source>
</evidence>
<evidence type="ECO:0000256" key="8">
    <source>
        <dbReference type="ARBA" id="ARBA00022840"/>
    </source>
</evidence>
<evidence type="ECO:0000256" key="13">
    <source>
        <dbReference type="NCBIfam" id="TIGR00665"/>
    </source>
</evidence>
<gene>
    <name evidence="16" type="ORF">GRI89_16055</name>
</gene>
<sequence length="505" mass="55672">MSDEDLLIRPQTPTVETPAGRKLPANLEAEAAFLGAVLIDNRLLEEMTVPLRPEHFFDPLHGRIFERVLVLLDKQMIVTPVTLKPYFEADEALRELGGTAYLARLTADGQGLLAPRELAQQIYDLALLRELVVVGRELVEGALDTSEEVEPLRKIEQAEARLYEVAEGAASTSEADSFRSASNKALEMIETAINSGGHVSGKTTGLVSINDKCGGLHDSDLIILAGRPGMGKSSLATNIAFNCADRYVRDKRDGIEKSVGAPVALFSLEMSSDQLATRILAEQAGIPSEKLRMGKIGRDEFQDLSYASQRLADLPLYIDDTPALTIGALRTRARRLKRRHDIGLIVVDYLQLLQGSGRATDNRVNEISEISRGLKTLAKELGVPVIALSQLSRAVEQRDDKRPMLSDLRESGSIEQDADMVWFIFREDYYVASREPKVPQGDDDMKIAEAHAAWATEMERVHGIAELIVAKQRHGATGKVRLRFEAKITRFTDLADGAYGGDDWE</sequence>
<dbReference type="GO" id="GO:0005829">
    <property type="term" value="C:cytosol"/>
    <property type="evidence" value="ECO:0007669"/>
    <property type="project" value="TreeGrafter"/>
</dbReference>
<evidence type="ECO:0000256" key="7">
    <source>
        <dbReference type="ARBA" id="ARBA00022806"/>
    </source>
</evidence>
<keyword evidence="3 14" id="KW-0639">Primosome</keyword>
<evidence type="ECO:0000256" key="14">
    <source>
        <dbReference type="RuleBase" id="RU362085"/>
    </source>
</evidence>
<dbReference type="EMBL" id="WTYM01000058">
    <property type="protein sequence ID" value="MXO61057.1"/>
    <property type="molecule type" value="Genomic_DNA"/>
</dbReference>
<evidence type="ECO:0000256" key="4">
    <source>
        <dbReference type="ARBA" id="ARBA00022705"/>
    </source>
</evidence>
<dbReference type="SUPFAM" id="SSF52540">
    <property type="entry name" value="P-loop containing nucleoside triphosphate hydrolases"/>
    <property type="match status" value="1"/>
</dbReference>
<dbReference type="NCBIfam" id="NF006606">
    <property type="entry name" value="PRK09165.1"/>
    <property type="match status" value="1"/>
</dbReference>
<keyword evidence="8 14" id="KW-0067">ATP-binding</keyword>
<keyword evidence="17" id="KW-1185">Reference proteome</keyword>
<feature type="domain" description="SF4 helicase" evidence="15">
    <location>
        <begin position="195"/>
        <end position="498"/>
    </location>
</feature>
<dbReference type="Pfam" id="PF00772">
    <property type="entry name" value="DnaB"/>
    <property type="match status" value="1"/>
</dbReference>
<dbReference type="SMART" id="SM00382">
    <property type="entry name" value="AAA"/>
    <property type="match status" value="1"/>
</dbReference>
<dbReference type="InterPro" id="IPR027417">
    <property type="entry name" value="P-loop_NTPase"/>
</dbReference>
<dbReference type="InterPro" id="IPR016136">
    <property type="entry name" value="DNA_helicase_N/primase_C"/>
</dbReference>
<dbReference type="PROSITE" id="PS51199">
    <property type="entry name" value="SF4_HELICASE"/>
    <property type="match status" value="1"/>
</dbReference>
<evidence type="ECO:0000256" key="11">
    <source>
        <dbReference type="ARBA" id="ARBA00044932"/>
    </source>
</evidence>
<evidence type="ECO:0000256" key="3">
    <source>
        <dbReference type="ARBA" id="ARBA00022515"/>
    </source>
</evidence>
<keyword evidence="10" id="KW-0413">Isomerase</keyword>
<dbReference type="NCBIfam" id="TIGR00665">
    <property type="entry name" value="DnaB"/>
    <property type="match status" value="1"/>
</dbReference>
<comment type="caution">
    <text evidence="16">The sequence shown here is derived from an EMBL/GenBank/DDBJ whole genome shotgun (WGS) entry which is preliminary data.</text>
</comment>
<organism evidence="16 17">
    <name type="scientific">Croceibacterium salegens</name>
    <dbReference type="NCBI Taxonomy" id="1737568"/>
    <lineage>
        <taxon>Bacteria</taxon>
        <taxon>Pseudomonadati</taxon>
        <taxon>Pseudomonadota</taxon>
        <taxon>Alphaproteobacteria</taxon>
        <taxon>Sphingomonadales</taxon>
        <taxon>Erythrobacteraceae</taxon>
        <taxon>Croceibacterium</taxon>
    </lineage>
</organism>
<dbReference type="RefSeq" id="WP_159797738.1">
    <property type="nucleotide sequence ID" value="NZ_WTYM01000058.1"/>
</dbReference>
<dbReference type="GO" id="GO:0006269">
    <property type="term" value="P:DNA replication, synthesis of primer"/>
    <property type="evidence" value="ECO:0007669"/>
    <property type="project" value="UniProtKB-UniRule"/>
</dbReference>
<dbReference type="CDD" id="cd00984">
    <property type="entry name" value="DnaB_C"/>
    <property type="match status" value="1"/>
</dbReference>
<dbReference type="SUPFAM" id="SSF48024">
    <property type="entry name" value="N-terminal domain of DnaB helicase"/>
    <property type="match status" value="1"/>
</dbReference>
<comment type="catalytic activity">
    <reaction evidence="12 14">
        <text>ATP + H2O = ADP + phosphate + H(+)</text>
        <dbReference type="Rhea" id="RHEA:13065"/>
        <dbReference type="ChEBI" id="CHEBI:15377"/>
        <dbReference type="ChEBI" id="CHEBI:15378"/>
        <dbReference type="ChEBI" id="CHEBI:30616"/>
        <dbReference type="ChEBI" id="CHEBI:43474"/>
        <dbReference type="ChEBI" id="CHEBI:456216"/>
        <dbReference type="EC" id="5.6.2.3"/>
    </reaction>
</comment>
<keyword evidence="4 14" id="KW-0235">DNA replication</keyword>
<dbReference type="GO" id="GO:0016787">
    <property type="term" value="F:hydrolase activity"/>
    <property type="evidence" value="ECO:0007669"/>
    <property type="project" value="UniProtKB-KW"/>
</dbReference>
<comment type="subunit">
    <text evidence="2">Homohexamer.</text>
</comment>
<evidence type="ECO:0000256" key="5">
    <source>
        <dbReference type="ARBA" id="ARBA00022741"/>
    </source>
</evidence>
<dbReference type="GO" id="GO:0043139">
    <property type="term" value="F:5'-3' DNA helicase activity"/>
    <property type="evidence" value="ECO:0007669"/>
    <property type="project" value="UniProtKB-EC"/>
</dbReference>
<keyword evidence="6 14" id="KW-0378">Hydrolase</keyword>
<keyword evidence="5 14" id="KW-0547">Nucleotide-binding</keyword>
<keyword evidence="7 14" id="KW-0347">Helicase</keyword>
<evidence type="ECO:0000256" key="1">
    <source>
        <dbReference type="ARBA" id="ARBA00008428"/>
    </source>
</evidence>
<evidence type="ECO:0000256" key="12">
    <source>
        <dbReference type="ARBA" id="ARBA00048954"/>
    </source>
</evidence>
<dbReference type="InterPro" id="IPR007694">
    <property type="entry name" value="DNA_helicase_DnaB-like_C"/>
</dbReference>
<reference evidence="16 17" key="1">
    <citation type="submission" date="2019-12" db="EMBL/GenBank/DDBJ databases">
        <title>Genomic-based taxomic classification of the family Erythrobacteraceae.</title>
        <authorList>
            <person name="Xu L."/>
        </authorList>
    </citation>
    <scope>NUCLEOTIDE SEQUENCE [LARGE SCALE GENOMIC DNA]</scope>
    <source>
        <strain evidence="16 17">MCCC 1K01500</strain>
    </source>
</reference>
<accession>A0A6I4T1B9</accession>
<protein>
    <recommendedName>
        <fullName evidence="13 14">Replicative DNA helicase</fullName>
        <ecNumber evidence="13 14">5.6.2.3</ecNumber>
    </recommendedName>
</protein>